<proteinExistence type="predicted"/>
<evidence type="ECO:0000313" key="1">
    <source>
        <dbReference type="EMBL" id="SEO49210.1"/>
    </source>
</evidence>
<accession>A0A1H8Q4R8</accession>
<sequence>MSSDTQQTDALPASLESDLEFRLILTLLEQQAEPRDASRHDGAACRACGRGDAVVSKSRREYDTTVERHVCARCEAYGATLIRARRGQPARVRSLGDVQTFDLADDANARFRGTF</sequence>
<protein>
    <submittedName>
        <fullName evidence="1">Uncharacterized protein</fullName>
    </submittedName>
</protein>
<reference evidence="2" key="1">
    <citation type="submission" date="2016-10" db="EMBL/GenBank/DDBJ databases">
        <authorList>
            <person name="Varghese N."/>
            <person name="Submissions S."/>
        </authorList>
    </citation>
    <scope>NUCLEOTIDE SEQUENCE [LARGE SCALE GENOMIC DNA]</scope>
    <source>
        <strain evidence="2">IBRC-M 10043</strain>
    </source>
</reference>
<keyword evidence="2" id="KW-1185">Reference proteome</keyword>
<name>A0A1H8Q4R8_9EURY</name>
<dbReference type="Proteomes" id="UP000198775">
    <property type="component" value="Unassembled WGS sequence"/>
</dbReference>
<dbReference type="RefSeq" id="WP_092661281.1">
    <property type="nucleotide sequence ID" value="NZ_FOCX01000013.1"/>
</dbReference>
<dbReference type="AlphaFoldDB" id="A0A1H8Q4R8"/>
<organism evidence="1 2">
    <name type="scientific">Halorientalis persicus</name>
    <dbReference type="NCBI Taxonomy" id="1367881"/>
    <lineage>
        <taxon>Archaea</taxon>
        <taxon>Methanobacteriati</taxon>
        <taxon>Methanobacteriota</taxon>
        <taxon>Stenosarchaea group</taxon>
        <taxon>Halobacteria</taxon>
        <taxon>Halobacteriales</taxon>
        <taxon>Haloarculaceae</taxon>
        <taxon>Halorientalis</taxon>
    </lineage>
</organism>
<dbReference type="OrthoDB" id="376777at2157"/>
<dbReference type="EMBL" id="FOCX01000013">
    <property type="protein sequence ID" value="SEO49210.1"/>
    <property type="molecule type" value="Genomic_DNA"/>
</dbReference>
<evidence type="ECO:0000313" key="2">
    <source>
        <dbReference type="Proteomes" id="UP000198775"/>
    </source>
</evidence>
<gene>
    <name evidence="1" type="ORF">SAMN05216388_101363</name>
</gene>